<evidence type="ECO:0000313" key="2">
    <source>
        <dbReference type="EMBL" id="CAI9767759.1"/>
    </source>
</evidence>
<gene>
    <name evidence="2" type="ORF">FPE_LOCUS15189</name>
</gene>
<organism evidence="2 3">
    <name type="scientific">Fraxinus pennsylvanica</name>
    <dbReference type="NCBI Taxonomy" id="56036"/>
    <lineage>
        <taxon>Eukaryota</taxon>
        <taxon>Viridiplantae</taxon>
        <taxon>Streptophyta</taxon>
        <taxon>Embryophyta</taxon>
        <taxon>Tracheophyta</taxon>
        <taxon>Spermatophyta</taxon>
        <taxon>Magnoliopsida</taxon>
        <taxon>eudicotyledons</taxon>
        <taxon>Gunneridae</taxon>
        <taxon>Pentapetalae</taxon>
        <taxon>asterids</taxon>
        <taxon>lamiids</taxon>
        <taxon>Lamiales</taxon>
        <taxon>Oleaceae</taxon>
        <taxon>Oleeae</taxon>
        <taxon>Fraxinus</taxon>
    </lineage>
</organism>
<reference evidence="2" key="1">
    <citation type="submission" date="2023-05" db="EMBL/GenBank/DDBJ databases">
        <authorList>
            <person name="Huff M."/>
        </authorList>
    </citation>
    <scope>NUCLEOTIDE SEQUENCE</scope>
</reference>
<evidence type="ECO:0000259" key="1">
    <source>
        <dbReference type="Pfam" id="PF14111"/>
    </source>
</evidence>
<dbReference type="Proteomes" id="UP000834106">
    <property type="component" value="Chromosome 9"/>
</dbReference>
<proteinExistence type="predicted"/>
<accession>A0AAD1ZEB9</accession>
<sequence length="195" mass="22132">MGRNFEGRRVDFVIGLYLGARATVLSRRSSFSHCRTPLSRGSSLCLRAGFSTALAHNSSMESNIAQMCAQMSLTEQEEAVLVVEEEEILTPHRSDKCLLFKLLSDKHFNKEAFKSTMTQLWRPSKALSIQDISPNLFLAEFDDIGDKKRVQREGPWIFDKHLVVTKDVEGLEQLHNISFTAANFWIPALRTWTAL</sequence>
<dbReference type="AlphaFoldDB" id="A0AAD1ZEB9"/>
<protein>
    <recommendedName>
        <fullName evidence="1">DUF4283 domain-containing protein</fullName>
    </recommendedName>
</protein>
<dbReference type="Pfam" id="PF14111">
    <property type="entry name" value="DUF4283"/>
    <property type="match status" value="1"/>
</dbReference>
<evidence type="ECO:0000313" key="3">
    <source>
        <dbReference type="Proteomes" id="UP000834106"/>
    </source>
</evidence>
<keyword evidence="3" id="KW-1185">Reference proteome</keyword>
<feature type="domain" description="DUF4283" evidence="1">
    <location>
        <begin position="96"/>
        <end position="166"/>
    </location>
</feature>
<dbReference type="EMBL" id="OU503044">
    <property type="protein sequence ID" value="CAI9767759.1"/>
    <property type="molecule type" value="Genomic_DNA"/>
</dbReference>
<dbReference type="InterPro" id="IPR025558">
    <property type="entry name" value="DUF4283"/>
</dbReference>
<name>A0AAD1ZEB9_9LAMI</name>